<dbReference type="KEGG" id="dcm:NIES806_22580"/>
<organism evidence="1 2">
    <name type="scientific">Dolichospermum compactum NIES-806</name>
    <dbReference type="NCBI Taxonomy" id="1973481"/>
    <lineage>
        <taxon>Bacteria</taxon>
        <taxon>Bacillati</taxon>
        <taxon>Cyanobacteriota</taxon>
        <taxon>Cyanophyceae</taxon>
        <taxon>Nostocales</taxon>
        <taxon>Aphanizomenonaceae</taxon>
        <taxon>Dolichospermum</taxon>
        <taxon>Dolichospermum compactum</taxon>
    </lineage>
</organism>
<evidence type="ECO:0000313" key="2">
    <source>
        <dbReference type="Proteomes" id="UP000218702"/>
    </source>
</evidence>
<dbReference type="EMBL" id="AP018316">
    <property type="protein sequence ID" value="BAZ86051.1"/>
    <property type="molecule type" value="Genomic_DNA"/>
</dbReference>
<proteinExistence type="predicted"/>
<dbReference type="AlphaFoldDB" id="A0A1Z4V3E3"/>
<keyword evidence="2" id="KW-1185">Reference proteome</keyword>
<dbReference type="RefSeq" id="WP_096667311.1">
    <property type="nucleotide sequence ID" value="NZ_AP018316.1"/>
</dbReference>
<accession>A0A1Z4V3E3</accession>
<reference evidence="1 2" key="1">
    <citation type="submission" date="2017-06" db="EMBL/GenBank/DDBJ databases">
        <title>Genome sequencing of cyanobaciteial culture collection at National Institute for Environmental Studies (NIES).</title>
        <authorList>
            <person name="Hirose Y."/>
            <person name="Shimura Y."/>
            <person name="Fujisawa T."/>
            <person name="Nakamura Y."/>
            <person name="Kawachi M."/>
        </authorList>
    </citation>
    <scope>NUCLEOTIDE SEQUENCE [LARGE SCALE GENOMIC DNA]</scope>
    <source>
        <strain evidence="1 2">NIES-806</strain>
    </source>
</reference>
<sequence length="88" mass="9841">MRIDSELQVEAKGIKHPINLYEVGGIGGKYQLFLPTEAESMVSLSEELLIEYMILQGKHHSTLNQNCSILNLRFLVCGAKLCNIKPIP</sequence>
<gene>
    <name evidence="1" type="ORF">NIES806_22580</name>
</gene>
<dbReference type="Proteomes" id="UP000218702">
    <property type="component" value="Chromosome"/>
</dbReference>
<evidence type="ECO:0000313" key="1">
    <source>
        <dbReference type="EMBL" id="BAZ86051.1"/>
    </source>
</evidence>
<dbReference type="OrthoDB" id="337251at2"/>
<protein>
    <submittedName>
        <fullName evidence="1">Adenylate/guanylate cyclase</fullName>
    </submittedName>
</protein>
<name>A0A1Z4V3E3_9CYAN</name>